<name>A0ABS5V2N6_9GAMM</name>
<gene>
    <name evidence="2" type="ORF">KJI95_09280</name>
</gene>
<evidence type="ECO:0000256" key="1">
    <source>
        <dbReference type="SAM" id="MobiDB-lite"/>
    </source>
</evidence>
<keyword evidence="3" id="KW-1185">Reference proteome</keyword>
<proteinExistence type="predicted"/>
<evidence type="ECO:0000313" key="2">
    <source>
        <dbReference type="EMBL" id="MBT1444711.1"/>
    </source>
</evidence>
<reference evidence="2 3" key="1">
    <citation type="submission" date="2021-05" db="EMBL/GenBank/DDBJ databases">
        <title>Shewanella sp. JM162201.</title>
        <authorList>
            <person name="Xu S."/>
            <person name="Li A."/>
        </authorList>
    </citation>
    <scope>NUCLEOTIDE SEQUENCE [LARGE SCALE GENOMIC DNA]</scope>
    <source>
        <strain evidence="2 3">JM162201</strain>
    </source>
</reference>
<sequence>MSHSYDFDDDDLPWSDQVKDKQKHKRVKQRRRDTKRRNNDEHVELEYLQTKWR</sequence>
<dbReference type="EMBL" id="JAHEPS010000003">
    <property type="protein sequence ID" value="MBT1444711.1"/>
    <property type="molecule type" value="Genomic_DNA"/>
</dbReference>
<feature type="region of interest" description="Disordered" evidence="1">
    <location>
        <begin position="1"/>
        <end position="40"/>
    </location>
</feature>
<protein>
    <submittedName>
        <fullName evidence="2">Small highly charged protein</fullName>
    </submittedName>
</protein>
<accession>A0ABS5V2N6</accession>
<comment type="caution">
    <text evidence="2">The sequence shown here is derived from an EMBL/GenBank/DDBJ whole genome shotgun (WGS) entry which is preliminary data.</text>
</comment>
<feature type="compositionally biased region" description="Basic residues" evidence="1">
    <location>
        <begin position="21"/>
        <end position="35"/>
    </location>
</feature>
<organism evidence="2 3">
    <name type="scientific">Shewanella jiangmenensis</name>
    <dbReference type="NCBI Taxonomy" id="2837387"/>
    <lineage>
        <taxon>Bacteria</taxon>
        <taxon>Pseudomonadati</taxon>
        <taxon>Pseudomonadota</taxon>
        <taxon>Gammaproteobacteria</taxon>
        <taxon>Alteromonadales</taxon>
        <taxon>Shewanellaceae</taxon>
        <taxon>Shewanella</taxon>
    </lineage>
</organism>
<dbReference type="RefSeq" id="WP_214506916.1">
    <property type="nucleotide sequence ID" value="NZ_JAHEPS010000003.1"/>
</dbReference>
<evidence type="ECO:0000313" key="3">
    <source>
        <dbReference type="Proteomes" id="UP001195903"/>
    </source>
</evidence>
<dbReference type="Proteomes" id="UP001195903">
    <property type="component" value="Unassembled WGS sequence"/>
</dbReference>